<organism evidence="2 3">
    <name type="scientific">Cyclotella atomus</name>
    <dbReference type="NCBI Taxonomy" id="382360"/>
    <lineage>
        <taxon>Eukaryota</taxon>
        <taxon>Sar</taxon>
        <taxon>Stramenopiles</taxon>
        <taxon>Ochrophyta</taxon>
        <taxon>Bacillariophyta</taxon>
        <taxon>Coscinodiscophyceae</taxon>
        <taxon>Thalassiosirophycidae</taxon>
        <taxon>Stephanodiscales</taxon>
        <taxon>Stephanodiscaceae</taxon>
        <taxon>Cyclotella</taxon>
    </lineage>
</organism>
<sequence length="797" mass="90112">MHRWSSFSSASSSNSSRLKIRLRHLPNLRTHRKPPRALQRENQAPAAVQRPPAVDGRTGQHASPLVAADGPAAKRVITDSHAQVVRPNPVMVAGQRRSISRRSRSRQGNTATSITTVTATDFDPEDIPQDVLDEIARDQAAQAPVLMEDEAIEQDIRHIMRSRVADRSRRNYNDYMVRLIIFLHDNKPKFSDLICPHLLTELDRASQQDAANVTRSGLPKKKRIYIRAAILQCLEGIVTGDETTFPLFLEKLEFRTLAHFLNTFSKPYTRKTDASGNETVVPVQAGDRPDNVIHVRLHRSSYDGVASSLANLFSECGVSRDVNETVKHLWQMVSIYKKGTTRVAAKQRKDLGLRSNEGKDPMPFPAYVRLAEILHSSPDPEHIAAHFFLILDWNVISRADSIVSSNIELVGMRNDALVFDLGPTKTDQEGKQNIDHPFHVYSCPDNPAICPLLAFSKHLLNRPQILNGQEKLFDGSNQYEHYCTILRNIVQSDEHKQSFIDRGLNPKYFGTHSLRKGAVTHIASGITSSPPIASICIRANWKMPGVMNRYIKFEAAGDQYVGRCVSGRSRLSKTFAESLPYFDFSEFPQVAKERMMREQDEWIKERMSAAAAVNDSVFCLFKSCLASFLYHGDWLSSTIHRDSPLRCSVFWAEKHLFPHANYVTTRFPWTRTADTPQFTGIPVDVLYMAKIEELNKTIADLEGRLLRDNDRVIDTITAHVNTALDDRAVGGESYGVARSIDQKLDSLIEQMQREFSERVRDAARRYGEEDEPSEHCNAAELEEEVIEFTVEEVQVLE</sequence>
<dbReference type="EMBL" id="JALLPJ020001238">
    <property type="protein sequence ID" value="KAL3773313.1"/>
    <property type="molecule type" value="Genomic_DNA"/>
</dbReference>
<name>A0ABD3NB58_9STRA</name>
<evidence type="ECO:0008006" key="4">
    <source>
        <dbReference type="Google" id="ProtNLM"/>
    </source>
</evidence>
<dbReference type="InterPro" id="IPR013762">
    <property type="entry name" value="Integrase-like_cat_sf"/>
</dbReference>
<comment type="caution">
    <text evidence="2">The sequence shown here is derived from an EMBL/GenBank/DDBJ whole genome shotgun (WGS) entry which is preliminary data.</text>
</comment>
<protein>
    <recommendedName>
        <fullName evidence="4">Ndc10 domain-containing protein</fullName>
    </recommendedName>
</protein>
<evidence type="ECO:0000313" key="2">
    <source>
        <dbReference type="EMBL" id="KAL3773313.1"/>
    </source>
</evidence>
<feature type="region of interest" description="Disordered" evidence="1">
    <location>
        <begin position="1"/>
        <end position="69"/>
    </location>
</feature>
<reference evidence="2 3" key="1">
    <citation type="submission" date="2024-10" db="EMBL/GenBank/DDBJ databases">
        <title>Updated reference genomes for cyclostephanoid diatoms.</title>
        <authorList>
            <person name="Roberts W.R."/>
            <person name="Alverson A.J."/>
        </authorList>
    </citation>
    <scope>NUCLEOTIDE SEQUENCE [LARGE SCALE GENOMIC DNA]</scope>
    <source>
        <strain evidence="2 3">AJA010-31</strain>
    </source>
</reference>
<proteinExistence type="predicted"/>
<feature type="non-terminal residue" evidence="2">
    <location>
        <position position="797"/>
    </location>
</feature>
<keyword evidence="3" id="KW-1185">Reference proteome</keyword>
<dbReference type="Gene3D" id="1.10.443.10">
    <property type="entry name" value="Intergrase catalytic core"/>
    <property type="match status" value="1"/>
</dbReference>
<feature type="compositionally biased region" description="Low complexity" evidence="1">
    <location>
        <begin position="43"/>
        <end position="54"/>
    </location>
</feature>
<dbReference type="Proteomes" id="UP001530400">
    <property type="component" value="Unassembled WGS sequence"/>
</dbReference>
<evidence type="ECO:0000313" key="3">
    <source>
        <dbReference type="Proteomes" id="UP001530400"/>
    </source>
</evidence>
<dbReference type="AlphaFoldDB" id="A0ABD3NB58"/>
<feature type="compositionally biased region" description="Low complexity" evidence="1">
    <location>
        <begin position="1"/>
        <end position="16"/>
    </location>
</feature>
<feature type="compositionally biased region" description="Basic residues" evidence="1">
    <location>
        <begin position="18"/>
        <end position="35"/>
    </location>
</feature>
<accession>A0ABD3NB58</accession>
<evidence type="ECO:0000256" key="1">
    <source>
        <dbReference type="SAM" id="MobiDB-lite"/>
    </source>
</evidence>
<gene>
    <name evidence="2" type="ORF">ACHAWO_002896</name>
</gene>